<accession>A0A7R7IDU0</accession>
<dbReference type="FunFam" id="3.40.50.1820:FF:000028">
    <property type="entry name" value="S9 family peptidase"/>
    <property type="match status" value="1"/>
</dbReference>
<evidence type="ECO:0000256" key="3">
    <source>
        <dbReference type="ARBA" id="ARBA00022801"/>
    </source>
</evidence>
<keyword evidence="2" id="KW-0645">Protease</keyword>
<dbReference type="GO" id="GO:0004252">
    <property type="term" value="F:serine-type endopeptidase activity"/>
    <property type="evidence" value="ECO:0007669"/>
    <property type="project" value="TreeGrafter"/>
</dbReference>
<dbReference type="AlphaFoldDB" id="A0A7R7IDU0"/>
<dbReference type="Proteomes" id="UP000595897">
    <property type="component" value="Chromosome"/>
</dbReference>
<dbReference type="EMBL" id="AP024169">
    <property type="protein sequence ID" value="BCN31429.1"/>
    <property type="molecule type" value="Genomic_DNA"/>
</dbReference>
<protein>
    <submittedName>
        <fullName evidence="5">Peptidase S9</fullName>
    </submittedName>
</protein>
<dbReference type="PANTHER" id="PTHR42776">
    <property type="entry name" value="SERINE PEPTIDASE S9 FAMILY MEMBER"/>
    <property type="match status" value="1"/>
</dbReference>
<keyword evidence="3" id="KW-0378">Hydrolase</keyword>
<evidence type="ECO:0000256" key="1">
    <source>
        <dbReference type="ARBA" id="ARBA00010040"/>
    </source>
</evidence>
<keyword evidence="6" id="KW-1185">Reference proteome</keyword>
<dbReference type="KEGG" id="ahb:bsdtb5_27240"/>
<dbReference type="InterPro" id="IPR029058">
    <property type="entry name" value="AB_hydrolase_fold"/>
</dbReference>
<proteinExistence type="inferred from homology"/>
<dbReference type="GO" id="GO:0006508">
    <property type="term" value="P:proteolysis"/>
    <property type="evidence" value="ECO:0007669"/>
    <property type="project" value="UniProtKB-KW"/>
</dbReference>
<gene>
    <name evidence="5" type="ORF">bsdtb5_27240</name>
</gene>
<dbReference type="InterPro" id="IPR001375">
    <property type="entry name" value="Peptidase_S9_cat"/>
</dbReference>
<sequence length="662" mass="76810">MNKLQLDDFLKYKFLSNLNFSPSGSTAAFTVSLSNVDDNNYKSNIWLYENNSYKQLTGLNKESSYLWEDDETILFSAIRDDADKKKIEAKEDLSVFYRINIHGGEAVQAFSLPLQVSSIKLIQKHKYLIQATCDENAVNYYKMTQEERDEVHKARKEEEDYQVIDEIPFWINGGSYTNKLRTKLFLYDSNLDQLTLITKDPLFDTDSTLILDDSILFSGDIYQTKRDYKSNIYLYHFDTDSVVTIYNGNEYEIQEFTKLDDKIIMLAAKTDRYGVNENPYFYSLNLTSKEISLFAQNDNSIYSSVGSDCRYGGGKSLREYKNSLYFTTTIRNASHIYKIDRDGLISQVISKEGSVDCFDIIDDKILLIGLYDLKLQEFYQYDLKDHELVQISSFNEEVLKDTYKAIPQKITFESNNKDIDGWILKPYNYDETKTYAAILDIHGGPKTVYGEVFYHEMQYWANEGYFVFFCNPEGSDGRGNEFADIRGKYGTIDYDTIMTFTDKVLELYPQIDKTRVGVTGGSYGGFMTNWIIGHTNRFKCAASQRSISNWTSFFGLSDIGTLFTMDQQAADIYDGFEKLWWHSPIKYAKNVTTPTLFLHSYEDYRCPIEEGMQMYTAIVEKGIPSRLCCFKGENHDLSRSGKPKHRVRRLNEITNWMNQYLK</sequence>
<dbReference type="Gene3D" id="3.40.50.1820">
    <property type="entry name" value="alpha/beta hydrolase"/>
    <property type="match status" value="1"/>
</dbReference>
<evidence type="ECO:0000313" key="6">
    <source>
        <dbReference type="Proteomes" id="UP000595897"/>
    </source>
</evidence>
<dbReference type="SUPFAM" id="SSF53474">
    <property type="entry name" value="alpha/beta-Hydrolases"/>
    <property type="match status" value="1"/>
</dbReference>
<feature type="domain" description="Peptidase S9 prolyl oligopeptidase catalytic" evidence="4">
    <location>
        <begin position="453"/>
        <end position="662"/>
    </location>
</feature>
<evidence type="ECO:0000313" key="5">
    <source>
        <dbReference type="EMBL" id="BCN31429.1"/>
    </source>
</evidence>
<comment type="similarity">
    <text evidence="1">Belongs to the peptidase S9C family.</text>
</comment>
<dbReference type="RefSeq" id="WP_271712547.1">
    <property type="nucleotide sequence ID" value="NZ_AP024169.1"/>
</dbReference>
<dbReference type="SUPFAM" id="SSF82171">
    <property type="entry name" value="DPP6 N-terminal domain-like"/>
    <property type="match status" value="1"/>
</dbReference>
<name>A0A7R7IDU0_9FIRM</name>
<dbReference type="Pfam" id="PF00326">
    <property type="entry name" value="Peptidase_S9"/>
    <property type="match status" value="1"/>
</dbReference>
<dbReference type="PANTHER" id="PTHR42776:SF27">
    <property type="entry name" value="DIPEPTIDYL PEPTIDASE FAMILY MEMBER 6"/>
    <property type="match status" value="1"/>
</dbReference>
<organism evidence="5 6">
    <name type="scientific">Anaeromicropila herbilytica</name>
    <dbReference type="NCBI Taxonomy" id="2785025"/>
    <lineage>
        <taxon>Bacteria</taxon>
        <taxon>Bacillati</taxon>
        <taxon>Bacillota</taxon>
        <taxon>Clostridia</taxon>
        <taxon>Lachnospirales</taxon>
        <taxon>Lachnospiraceae</taxon>
        <taxon>Anaeromicropila</taxon>
    </lineage>
</organism>
<reference evidence="5 6" key="1">
    <citation type="submission" date="2020-11" db="EMBL/GenBank/DDBJ databases">
        <title>Draft genome sequencing of a Lachnospiraceae strain isolated from anoxic soil subjected to BSD treatment.</title>
        <authorList>
            <person name="Uek A."/>
            <person name="Tonouchi A."/>
        </authorList>
    </citation>
    <scope>NUCLEOTIDE SEQUENCE [LARGE SCALE GENOMIC DNA]</scope>
    <source>
        <strain evidence="5 6">TB5</strain>
    </source>
</reference>
<evidence type="ECO:0000256" key="2">
    <source>
        <dbReference type="ARBA" id="ARBA00022670"/>
    </source>
</evidence>
<evidence type="ECO:0000259" key="4">
    <source>
        <dbReference type="Pfam" id="PF00326"/>
    </source>
</evidence>